<comment type="caution">
    <text evidence="2">The sequence shown here is derived from an EMBL/GenBank/DDBJ whole genome shotgun (WGS) entry which is preliminary data.</text>
</comment>
<accession>A0A8T0WHH4</accession>
<feature type="region of interest" description="Disordered" evidence="1">
    <location>
        <begin position="117"/>
        <end position="192"/>
    </location>
</feature>
<name>A0A8T0WHH4_PANVG</name>
<dbReference type="Proteomes" id="UP000823388">
    <property type="component" value="Chromosome 2K"/>
</dbReference>
<evidence type="ECO:0000313" key="3">
    <source>
        <dbReference type="Proteomes" id="UP000823388"/>
    </source>
</evidence>
<sequence length="277" mass="29521">MDYLLYLIFRCDRRCDGCDGKFGNLMGTKHTRGREAAVPTCSHAIAIPTCEQPDKKQLFGGARLRLRLNQSPPAQVAQRCSHLLPSPPVGGAVALVTANHQPPSAPRDVAAAFNTKRRLLSSSRARPPPPPRPRWRRRARASTDRGRRRGPRRAREVRSIGQCQPNPAAPPSAACSLPPGASPVPPAAGGGAASAPLHLPAAMATYAGPSAAGSSPPFTRAFDRHRPDLDGQTRLVPILRPLSSLYLDARIKISARGNAGPADVGLLRFWSGAVQCS</sequence>
<dbReference type="AlphaFoldDB" id="A0A8T0WHH4"/>
<feature type="compositionally biased region" description="Basic residues" evidence="1">
    <location>
        <begin position="133"/>
        <end position="152"/>
    </location>
</feature>
<dbReference type="EMBL" id="CM029039">
    <property type="protein sequence ID" value="KAG2644704.1"/>
    <property type="molecule type" value="Genomic_DNA"/>
</dbReference>
<protein>
    <submittedName>
        <fullName evidence="2">Uncharacterized protein</fullName>
    </submittedName>
</protein>
<keyword evidence="3" id="KW-1185">Reference proteome</keyword>
<reference evidence="2" key="1">
    <citation type="submission" date="2020-05" db="EMBL/GenBank/DDBJ databases">
        <title>WGS assembly of Panicum virgatum.</title>
        <authorList>
            <person name="Lovell J.T."/>
            <person name="Jenkins J."/>
            <person name="Shu S."/>
            <person name="Juenger T.E."/>
            <person name="Schmutz J."/>
        </authorList>
    </citation>
    <scope>NUCLEOTIDE SEQUENCE</scope>
    <source>
        <strain evidence="2">AP13</strain>
    </source>
</reference>
<evidence type="ECO:0000256" key="1">
    <source>
        <dbReference type="SAM" id="MobiDB-lite"/>
    </source>
</evidence>
<organism evidence="2 3">
    <name type="scientific">Panicum virgatum</name>
    <name type="common">Blackwell switchgrass</name>
    <dbReference type="NCBI Taxonomy" id="38727"/>
    <lineage>
        <taxon>Eukaryota</taxon>
        <taxon>Viridiplantae</taxon>
        <taxon>Streptophyta</taxon>
        <taxon>Embryophyta</taxon>
        <taxon>Tracheophyta</taxon>
        <taxon>Spermatophyta</taxon>
        <taxon>Magnoliopsida</taxon>
        <taxon>Liliopsida</taxon>
        <taxon>Poales</taxon>
        <taxon>Poaceae</taxon>
        <taxon>PACMAD clade</taxon>
        <taxon>Panicoideae</taxon>
        <taxon>Panicodae</taxon>
        <taxon>Paniceae</taxon>
        <taxon>Panicinae</taxon>
        <taxon>Panicum</taxon>
        <taxon>Panicum sect. Hiantes</taxon>
    </lineage>
</organism>
<proteinExistence type="predicted"/>
<evidence type="ECO:0000313" key="2">
    <source>
        <dbReference type="EMBL" id="KAG2644704.1"/>
    </source>
</evidence>
<gene>
    <name evidence="2" type="ORF">PVAP13_2KG375851</name>
</gene>